<feature type="active site" description="Proton acceptor" evidence="4">
    <location>
        <position position="205"/>
    </location>
</feature>
<proteinExistence type="predicted"/>
<evidence type="ECO:0000256" key="3">
    <source>
        <dbReference type="ARBA" id="ARBA00023098"/>
    </source>
</evidence>
<dbReference type="InterPro" id="IPR050301">
    <property type="entry name" value="NTE"/>
</dbReference>
<comment type="caution">
    <text evidence="6">The sequence shown here is derived from an EMBL/GenBank/DDBJ whole genome shotgun (WGS) entry which is preliminary data.</text>
</comment>
<dbReference type="RefSeq" id="WP_199756466.1">
    <property type="nucleotide sequence ID" value="NZ_VLKU01000002.1"/>
</dbReference>
<feature type="active site" description="Nucleophile" evidence="4">
    <location>
        <position position="41"/>
    </location>
</feature>
<dbReference type="GO" id="GO:0016787">
    <property type="term" value="F:hydrolase activity"/>
    <property type="evidence" value="ECO:0007669"/>
    <property type="project" value="UniProtKB-UniRule"/>
</dbReference>
<keyword evidence="3 4" id="KW-0443">Lipid metabolism</keyword>
<dbReference type="InterPro" id="IPR002641">
    <property type="entry name" value="PNPLA_dom"/>
</dbReference>
<name>A0A562NX09_9RHOB</name>
<evidence type="ECO:0000313" key="6">
    <source>
        <dbReference type="EMBL" id="TWI36752.1"/>
    </source>
</evidence>
<evidence type="ECO:0000256" key="1">
    <source>
        <dbReference type="ARBA" id="ARBA00022801"/>
    </source>
</evidence>
<gene>
    <name evidence="6" type="ORF">IQ24_00535</name>
</gene>
<keyword evidence="1 4" id="KW-0378">Hydrolase</keyword>
<keyword evidence="2 4" id="KW-0442">Lipid degradation</keyword>
<dbReference type="PANTHER" id="PTHR14226:SF78">
    <property type="entry name" value="SLR0060 PROTEIN"/>
    <property type="match status" value="1"/>
</dbReference>
<protein>
    <submittedName>
        <fullName evidence="6">NTE family protein</fullName>
    </submittedName>
</protein>
<dbReference type="PANTHER" id="PTHR14226">
    <property type="entry name" value="NEUROPATHY TARGET ESTERASE/SWISS CHEESE D.MELANOGASTER"/>
    <property type="match status" value="1"/>
</dbReference>
<dbReference type="Proteomes" id="UP000316225">
    <property type="component" value="Unassembled WGS sequence"/>
</dbReference>
<dbReference type="Gene3D" id="3.40.1090.10">
    <property type="entry name" value="Cytosolic phospholipase A2 catalytic domain"/>
    <property type="match status" value="2"/>
</dbReference>
<feature type="short sequence motif" description="GXGXXG" evidence="4">
    <location>
        <begin position="11"/>
        <end position="16"/>
    </location>
</feature>
<accession>A0A562NX09</accession>
<dbReference type="PROSITE" id="PS51635">
    <property type="entry name" value="PNPLA"/>
    <property type="match status" value="1"/>
</dbReference>
<organism evidence="6 7">
    <name type="scientific">Paracoccus sulfuroxidans</name>
    <dbReference type="NCBI Taxonomy" id="384678"/>
    <lineage>
        <taxon>Bacteria</taxon>
        <taxon>Pseudomonadati</taxon>
        <taxon>Pseudomonadota</taxon>
        <taxon>Alphaproteobacteria</taxon>
        <taxon>Rhodobacterales</taxon>
        <taxon>Paracoccaceae</taxon>
        <taxon>Paracoccus</taxon>
    </lineage>
</organism>
<dbReference type="AlphaFoldDB" id="A0A562NX09"/>
<evidence type="ECO:0000256" key="2">
    <source>
        <dbReference type="ARBA" id="ARBA00022963"/>
    </source>
</evidence>
<feature type="domain" description="PNPLA" evidence="5">
    <location>
        <begin position="7"/>
        <end position="218"/>
    </location>
</feature>
<keyword evidence="7" id="KW-1185">Reference proteome</keyword>
<evidence type="ECO:0000313" key="7">
    <source>
        <dbReference type="Proteomes" id="UP000316225"/>
    </source>
</evidence>
<dbReference type="SUPFAM" id="SSF52151">
    <property type="entry name" value="FabD/lysophospholipase-like"/>
    <property type="match status" value="1"/>
</dbReference>
<feature type="short sequence motif" description="GXSXG" evidence="4">
    <location>
        <begin position="39"/>
        <end position="43"/>
    </location>
</feature>
<evidence type="ECO:0000256" key="4">
    <source>
        <dbReference type="PROSITE-ProRule" id="PRU01161"/>
    </source>
</evidence>
<evidence type="ECO:0000259" key="5">
    <source>
        <dbReference type="PROSITE" id="PS51635"/>
    </source>
</evidence>
<reference evidence="6 7" key="1">
    <citation type="journal article" date="2015" name="Stand. Genomic Sci.">
        <title>Genomic Encyclopedia of Bacterial and Archaeal Type Strains, Phase III: the genomes of soil and plant-associated and newly described type strains.</title>
        <authorList>
            <person name="Whitman W.B."/>
            <person name="Woyke T."/>
            <person name="Klenk H.P."/>
            <person name="Zhou Y."/>
            <person name="Lilburn T.G."/>
            <person name="Beck B.J."/>
            <person name="De Vos P."/>
            <person name="Vandamme P."/>
            <person name="Eisen J.A."/>
            <person name="Garrity G."/>
            <person name="Hugenholtz P."/>
            <person name="Kyrpides N.C."/>
        </authorList>
    </citation>
    <scope>NUCLEOTIDE SEQUENCE [LARGE SCALE GENOMIC DNA]</scope>
    <source>
        <strain evidence="6 7">CGMCC 1.5364</strain>
    </source>
</reference>
<dbReference type="InterPro" id="IPR016035">
    <property type="entry name" value="Acyl_Trfase/lysoPLipase"/>
</dbReference>
<feature type="short sequence motif" description="DGA/G" evidence="4">
    <location>
        <begin position="205"/>
        <end position="207"/>
    </location>
</feature>
<dbReference type="GO" id="GO:0016042">
    <property type="term" value="P:lipid catabolic process"/>
    <property type="evidence" value="ECO:0007669"/>
    <property type="project" value="UniProtKB-UniRule"/>
</dbReference>
<dbReference type="Pfam" id="PF01734">
    <property type="entry name" value="Patatin"/>
    <property type="match status" value="1"/>
</dbReference>
<sequence length="350" mass="38477">MARRINLALQGGGAHGAFSWGVLERFLDEPEIEIAGISGTSAGALNGAALAAGLACGKGKAGRDAARENLEHVWSQIALVSDNVMLRWLWSMLPAPRGFQRLAEMFSPASWLEAAARIVSPYDYGPFYRNPLREVLLGMPHPALDREGGPRLFVTATNVRTGLVRVFGGKEVSVEAVMASACLPEVFRAVEIDDPQTGRREAYWDGGYSGNPALFPLYHQSLPRDIVVVNINPMLRKEIPKTPSAIQDRVNEISFNASLLSELRAINFVKKLFDEGRLEGRDMKNVLIHMVMDDKLMNGLTASTKLVPSPGLLERMREAGRVAADRFLSECGDNLGRRDSYDLSRLFPKS</sequence>
<dbReference type="EMBL" id="VLKU01000002">
    <property type="protein sequence ID" value="TWI36752.1"/>
    <property type="molecule type" value="Genomic_DNA"/>
</dbReference>